<dbReference type="Gene3D" id="3.40.50.1820">
    <property type="entry name" value="alpha/beta hydrolase"/>
    <property type="match status" value="2"/>
</dbReference>
<protein>
    <recommendedName>
        <fullName evidence="4">prolyl aminopeptidase</fullName>
        <ecNumber evidence="4">3.4.11.5</ecNumber>
    </recommendedName>
    <alternativeName>
        <fullName evidence="9">Prolyl aminopeptidase</fullName>
    </alternativeName>
</protein>
<dbReference type="OrthoDB" id="202137at2759"/>
<evidence type="ECO:0000256" key="3">
    <source>
        <dbReference type="ARBA" id="ARBA00010088"/>
    </source>
</evidence>
<evidence type="ECO:0000256" key="9">
    <source>
        <dbReference type="ARBA" id="ARBA00029605"/>
    </source>
</evidence>
<comment type="subcellular location">
    <subcellularLocation>
        <location evidence="2">Cytoplasm</location>
    </subcellularLocation>
</comment>
<evidence type="ECO:0000256" key="5">
    <source>
        <dbReference type="ARBA" id="ARBA00022438"/>
    </source>
</evidence>
<keyword evidence="10" id="KW-0732">Signal</keyword>
<organism evidence="12 13">
    <name type="scientific">Seminavis robusta</name>
    <dbReference type="NCBI Taxonomy" id="568900"/>
    <lineage>
        <taxon>Eukaryota</taxon>
        <taxon>Sar</taxon>
        <taxon>Stramenopiles</taxon>
        <taxon>Ochrophyta</taxon>
        <taxon>Bacillariophyta</taxon>
        <taxon>Bacillariophyceae</taxon>
        <taxon>Bacillariophycidae</taxon>
        <taxon>Naviculales</taxon>
        <taxon>Naviculaceae</taxon>
        <taxon>Seminavis</taxon>
    </lineage>
</organism>
<accession>A0A9N8HW15</accession>
<sequence>MKPLPFLCCYWISFLLATSPVKAWVFPTRVLPTAITTTTKERHVVFAKTALSVSPTEFGAFGDGETGKSLEVVVDSNQPLLPLRELYPASTARYNGTLSVDSIHTLYYEVHGNNDNNNDGTPQRAALFLHGGPGAGCTANHARFFDPDLYDTIVLFDQRGCGKSTPRGMVHNNTLEHLIQDCESLRQHILGVHGVWHTILGGSWGSTLAIAYAQEYPQCVKSLVLRGVCLLRPAEVDWLFTPQGGAAQQNPEAWQTFANTVMDDDEETSSTDTDDHRSVLHKYYDCFFGTNTTKRWMAARGWMTWEFTVSASYKKDLTSEDSPAVLVSYSDPGGWAYQDRYGRVLEPEEILDDSQLDAAANDMPHKLRQGLPPQQSPSAQQRRHMALTDFEAAQKETMGNFSGLPAMPMLTCYYSTNDRHVMMADLLSTRMDSIRNLPCIAVQGGRDPICPPDTAMDVKQQWPGMELRIPLNAGHSMYHPELVHELVQATDRVGRFVT</sequence>
<evidence type="ECO:0000256" key="8">
    <source>
        <dbReference type="ARBA" id="ARBA00022801"/>
    </source>
</evidence>
<dbReference type="Pfam" id="PF00561">
    <property type="entry name" value="Abhydrolase_1"/>
    <property type="match status" value="1"/>
</dbReference>
<keyword evidence="13" id="KW-1185">Reference proteome</keyword>
<feature type="domain" description="AB hydrolase-1" evidence="11">
    <location>
        <begin position="127"/>
        <end position="479"/>
    </location>
</feature>
<dbReference type="InterPro" id="IPR002410">
    <property type="entry name" value="Peptidase_S33"/>
</dbReference>
<comment type="similarity">
    <text evidence="3">Belongs to the peptidase S33 family.</text>
</comment>
<keyword evidence="6" id="KW-0963">Cytoplasm</keyword>
<evidence type="ECO:0000259" key="11">
    <source>
        <dbReference type="Pfam" id="PF00561"/>
    </source>
</evidence>
<dbReference type="Proteomes" id="UP001153069">
    <property type="component" value="Unassembled WGS sequence"/>
</dbReference>
<dbReference type="PRINTS" id="PR00793">
    <property type="entry name" value="PROAMNOPTASE"/>
</dbReference>
<dbReference type="GO" id="GO:0005737">
    <property type="term" value="C:cytoplasm"/>
    <property type="evidence" value="ECO:0007669"/>
    <property type="project" value="UniProtKB-SubCell"/>
</dbReference>
<gene>
    <name evidence="12" type="ORF">SEMRO_1583_G283970.1</name>
</gene>
<evidence type="ECO:0000256" key="7">
    <source>
        <dbReference type="ARBA" id="ARBA00022670"/>
    </source>
</evidence>
<evidence type="ECO:0000256" key="6">
    <source>
        <dbReference type="ARBA" id="ARBA00022490"/>
    </source>
</evidence>
<feature type="chain" id="PRO_5040118635" description="prolyl aminopeptidase" evidence="10">
    <location>
        <begin position="24"/>
        <end position="498"/>
    </location>
</feature>
<evidence type="ECO:0000256" key="4">
    <source>
        <dbReference type="ARBA" id="ARBA00012568"/>
    </source>
</evidence>
<dbReference type="EC" id="3.4.11.5" evidence="4"/>
<evidence type="ECO:0000313" key="12">
    <source>
        <dbReference type="EMBL" id="CAB9524773.1"/>
    </source>
</evidence>
<keyword evidence="7" id="KW-0645">Protease</keyword>
<comment type="catalytic activity">
    <reaction evidence="1">
        <text>Release of N-terminal proline from a peptide.</text>
        <dbReference type="EC" id="3.4.11.5"/>
    </reaction>
</comment>
<name>A0A9N8HW15_9STRA</name>
<dbReference type="AlphaFoldDB" id="A0A9N8HW15"/>
<evidence type="ECO:0000256" key="10">
    <source>
        <dbReference type="SAM" id="SignalP"/>
    </source>
</evidence>
<dbReference type="GO" id="GO:0006508">
    <property type="term" value="P:proteolysis"/>
    <property type="evidence" value="ECO:0007669"/>
    <property type="project" value="UniProtKB-KW"/>
</dbReference>
<dbReference type="PANTHER" id="PTHR43722:SF1">
    <property type="entry name" value="PROLINE IMINOPEPTIDASE"/>
    <property type="match status" value="1"/>
</dbReference>
<evidence type="ECO:0000256" key="2">
    <source>
        <dbReference type="ARBA" id="ARBA00004496"/>
    </source>
</evidence>
<feature type="signal peptide" evidence="10">
    <location>
        <begin position="1"/>
        <end position="23"/>
    </location>
</feature>
<evidence type="ECO:0000313" key="13">
    <source>
        <dbReference type="Proteomes" id="UP001153069"/>
    </source>
</evidence>
<dbReference type="EMBL" id="CAICTM010001581">
    <property type="protein sequence ID" value="CAB9524773.1"/>
    <property type="molecule type" value="Genomic_DNA"/>
</dbReference>
<dbReference type="InterPro" id="IPR000073">
    <property type="entry name" value="AB_hydrolase_1"/>
</dbReference>
<reference evidence="12" key="1">
    <citation type="submission" date="2020-06" db="EMBL/GenBank/DDBJ databases">
        <authorList>
            <consortium name="Plant Systems Biology data submission"/>
        </authorList>
    </citation>
    <scope>NUCLEOTIDE SEQUENCE</scope>
    <source>
        <strain evidence="12">D6</strain>
    </source>
</reference>
<dbReference type="GO" id="GO:0004177">
    <property type="term" value="F:aminopeptidase activity"/>
    <property type="evidence" value="ECO:0007669"/>
    <property type="project" value="UniProtKB-KW"/>
</dbReference>
<keyword evidence="8" id="KW-0378">Hydrolase</keyword>
<dbReference type="InterPro" id="IPR029058">
    <property type="entry name" value="AB_hydrolase_fold"/>
</dbReference>
<comment type="caution">
    <text evidence="12">The sequence shown here is derived from an EMBL/GenBank/DDBJ whole genome shotgun (WGS) entry which is preliminary data.</text>
</comment>
<dbReference type="InterPro" id="IPR005944">
    <property type="entry name" value="Pro_iminopeptidase"/>
</dbReference>
<dbReference type="SUPFAM" id="SSF53474">
    <property type="entry name" value="alpha/beta-Hydrolases"/>
    <property type="match status" value="1"/>
</dbReference>
<proteinExistence type="inferred from homology"/>
<keyword evidence="5" id="KW-0031">Aminopeptidase</keyword>
<dbReference type="PANTHER" id="PTHR43722">
    <property type="entry name" value="PROLINE IMINOPEPTIDASE"/>
    <property type="match status" value="1"/>
</dbReference>
<evidence type="ECO:0000256" key="1">
    <source>
        <dbReference type="ARBA" id="ARBA00001585"/>
    </source>
</evidence>